<dbReference type="Gene3D" id="3.30.429.10">
    <property type="entry name" value="Macrophage Migration Inhibitory Factor"/>
    <property type="match status" value="1"/>
</dbReference>
<dbReference type="InterPro" id="IPR004220">
    <property type="entry name" value="5-COMe_2-OHmuconate_Isoase"/>
</dbReference>
<reference evidence="1 2" key="1">
    <citation type="submission" date="2020-08" db="EMBL/GenBank/DDBJ databases">
        <title>Functional genomics of gut bacteria from endangered species of beetles.</title>
        <authorList>
            <person name="Carlos-Shanley C."/>
        </authorList>
    </citation>
    <scope>NUCLEOTIDE SEQUENCE [LARGE SCALE GENOMIC DNA]</scope>
    <source>
        <strain evidence="1 2">S00198</strain>
    </source>
</reference>
<organism evidence="1 2">
    <name type="scientific">Acidovorax soli</name>
    <dbReference type="NCBI Taxonomy" id="592050"/>
    <lineage>
        <taxon>Bacteria</taxon>
        <taxon>Pseudomonadati</taxon>
        <taxon>Pseudomonadota</taxon>
        <taxon>Betaproteobacteria</taxon>
        <taxon>Burkholderiales</taxon>
        <taxon>Comamonadaceae</taxon>
        <taxon>Acidovorax</taxon>
    </lineage>
</organism>
<keyword evidence="2" id="KW-1185">Reference proteome</keyword>
<accession>A0A7X0U938</accession>
<sequence>MPHLVILYTPDLDRPVAQGGSDMGALCRALAAAMRQQVDEAGKPVFPTGGIRVLAYPAAHHAVADDSDAAPAGGTPPGYGFVYLNLRMGRGRSAATHQAVGQALSAVAKAHFAPLLAARPIGVTLQIDEGLEVFDAKHSSLHPLFHKPAQG</sequence>
<gene>
    <name evidence="1" type="ORF">HNP48_001792</name>
</gene>
<dbReference type="RefSeq" id="WP_184856563.1">
    <property type="nucleotide sequence ID" value="NZ_JACHLK010000003.1"/>
</dbReference>
<dbReference type="EC" id="5.3.3.10" evidence="1"/>
<dbReference type="CDD" id="cd00580">
    <property type="entry name" value="CHMI"/>
    <property type="match status" value="1"/>
</dbReference>
<dbReference type="EMBL" id="JACHLK010000003">
    <property type="protein sequence ID" value="MBB6559125.1"/>
    <property type="molecule type" value="Genomic_DNA"/>
</dbReference>
<protein>
    <submittedName>
        <fullName evidence="1">5-carboxymethyl-2-hydroxymuconate isomerase</fullName>
        <ecNumber evidence="1">5.3.3.10</ecNumber>
    </submittedName>
</protein>
<dbReference type="InterPro" id="IPR014347">
    <property type="entry name" value="Tautomerase/MIF_sf"/>
</dbReference>
<comment type="caution">
    <text evidence="1">The sequence shown here is derived from an EMBL/GenBank/DDBJ whole genome shotgun (WGS) entry which is preliminary data.</text>
</comment>
<evidence type="ECO:0000313" key="1">
    <source>
        <dbReference type="EMBL" id="MBB6559125.1"/>
    </source>
</evidence>
<keyword evidence="1" id="KW-0413">Isomerase</keyword>
<dbReference type="PANTHER" id="PTHR37950">
    <property type="entry name" value="4-HYDROXYPHENYLACETATE CATABOLISM PROTEIN"/>
    <property type="match status" value="1"/>
</dbReference>
<dbReference type="Proteomes" id="UP000575083">
    <property type="component" value="Unassembled WGS sequence"/>
</dbReference>
<evidence type="ECO:0000313" key="2">
    <source>
        <dbReference type="Proteomes" id="UP000575083"/>
    </source>
</evidence>
<dbReference type="Pfam" id="PF02962">
    <property type="entry name" value="CHMI"/>
    <property type="match status" value="1"/>
</dbReference>
<dbReference type="AlphaFoldDB" id="A0A7X0U938"/>
<dbReference type="PANTHER" id="PTHR37950:SF1">
    <property type="entry name" value="4-HYDROXYPHENYLACETATE CATABOLISM PROTEIN"/>
    <property type="match status" value="1"/>
</dbReference>
<proteinExistence type="predicted"/>
<dbReference type="GO" id="GO:0008704">
    <property type="term" value="F:5-carboxymethyl-2-hydroxymuconate delta-isomerase activity"/>
    <property type="evidence" value="ECO:0007669"/>
    <property type="project" value="UniProtKB-EC"/>
</dbReference>
<dbReference type="SUPFAM" id="SSF55331">
    <property type="entry name" value="Tautomerase/MIF"/>
    <property type="match status" value="1"/>
</dbReference>
<name>A0A7X0U938_9BURK</name>